<dbReference type="InterPro" id="IPR005467">
    <property type="entry name" value="His_kinase_dom"/>
</dbReference>
<dbReference type="Gene3D" id="3.40.50.2300">
    <property type="match status" value="1"/>
</dbReference>
<dbReference type="PANTHER" id="PTHR43047:SF64">
    <property type="entry name" value="HISTIDINE KINASE CONTAINING CHEY-HOMOLOGOUS RECEIVER DOMAIN AND PAS DOMAIN-RELATED"/>
    <property type="match status" value="1"/>
</dbReference>
<comment type="caution">
    <text evidence="11">The sequence shown here is derived from an EMBL/GenBank/DDBJ whole genome shotgun (WGS) entry which is preliminary data.</text>
</comment>
<dbReference type="AlphaFoldDB" id="A0A5C8Z5Y8"/>
<comment type="catalytic activity">
    <reaction evidence="1">
        <text>ATP + protein L-histidine = ADP + protein N-phospho-L-histidine.</text>
        <dbReference type="EC" id="2.7.13.3"/>
    </reaction>
</comment>
<dbReference type="PRINTS" id="PR00344">
    <property type="entry name" value="BCTRLSENSOR"/>
</dbReference>
<dbReference type="FunFam" id="3.30.565.10:FF:000010">
    <property type="entry name" value="Sensor histidine kinase RcsC"/>
    <property type="match status" value="1"/>
</dbReference>
<evidence type="ECO:0000259" key="9">
    <source>
        <dbReference type="PROSITE" id="PS50109"/>
    </source>
</evidence>
<dbReference type="PROSITE" id="PS50109">
    <property type="entry name" value="HIS_KIN"/>
    <property type="match status" value="1"/>
</dbReference>
<feature type="transmembrane region" description="Helical" evidence="8">
    <location>
        <begin position="154"/>
        <end position="178"/>
    </location>
</feature>
<feature type="domain" description="Histidine kinase" evidence="9">
    <location>
        <begin position="683"/>
        <end position="900"/>
    </location>
</feature>
<dbReference type="InterPro" id="IPR011006">
    <property type="entry name" value="CheY-like_superfamily"/>
</dbReference>
<evidence type="ECO:0000256" key="4">
    <source>
        <dbReference type="ARBA" id="ARBA00022679"/>
    </source>
</evidence>
<feature type="transmembrane region" description="Helical" evidence="8">
    <location>
        <begin position="82"/>
        <end position="100"/>
    </location>
</feature>
<gene>
    <name evidence="11" type="ORF">FME95_02080</name>
</gene>
<feature type="transmembrane region" description="Helical" evidence="8">
    <location>
        <begin position="573"/>
        <end position="592"/>
    </location>
</feature>
<feature type="transmembrane region" description="Helical" evidence="8">
    <location>
        <begin position="370"/>
        <end position="388"/>
    </location>
</feature>
<keyword evidence="8" id="KW-0812">Transmembrane</keyword>
<dbReference type="CDD" id="cd16922">
    <property type="entry name" value="HATPase_EvgS-ArcB-TorS-like"/>
    <property type="match status" value="1"/>
</dbReference>
<dbReference type="SUPFAM" id="SSF47384">
    <property type="entry name" value="Homodimeric domain of signal transducing histidine kinase"/>
    <property type="match status" value="1"/>
</dbReference>
<feature type="transmembrane region" description="Helical" evidence="8">
    <location>
        <begin position="437"/>
        <end position="460"/>
    </location>
</feature>
<evidence type="ECO:0000256" key="3">
    <source>
        <dbReference type="ARBA" id="ARBA00022553"/>
    </source>
</evidence>
<evidence type="ECO:0000313" key="12">
    <source>
        <dbReference type="Proteomes" id="UP000321764"/>
    </source>
</evidence>
<dbReference type="EC" id="2.7.13.3" evidence="2"/>
<feature type="transmembrane region" description="Helical" evidence="8">
    <location>
        <begin position="466"/>
        <end position="486"/>
    </location>
</feature>
<feature type="transmembrane region" description="Helical" evidence="8">
    <location>
        <begin position="612"/>
        <end position="631"/>
    </location>
</feature>
<dbReference type="Gene3D" id="3.30.565.10">
    <property type="entry name" value="Histidine kinase-like ATPase, C-terminal domain"/>
    <property type="match status" value="1"/>
</dbReference>
<evidence type="ECO:0000256" key="8">
    <source>
        <dbReference type="SAM" id="Phobius"/>
    </source>
</evidence>
<feature type="transmembrane region" description="Helical" evidence="8">
    <location>
        <begin position="228"/>
        <end position="247"/>
    </location>
</feature>
<dbReference type="OrthoDB" id="9797243at2"/>
<accession>A0A5C8Z5Y8</accession>
<dbReference type="InterPro" id="IPR003594">
    <property type="entry name" value="HATPase_dom"/>
</dbReference>
<keyword evidence="6" id="KW-0902">Two-component regulatory system</keyword>
<feature type="domain" description="Response regulatory" evidence="10">
    <location>
        <begin position="923"/>
        <end position="1037"/>
    </location>
</feature>
<keyword evidence="8" id="KW-0472">Membrane</keyword>
<dbReference type="Pfam" id="PF00512">
    <property type="entry name" value="HisKA"/>
    <property type="match status" value="1"/>
</dbReference>
<dbReference type="SMART" id="SM00388">
    <property type="entry name" value="HisKA"/>
    <property type="match status" value="1"/>
</dbReference>
<dbReference type="InterPro" id="IPR036890">
    <property type="entry name" value="HATPase_C_sf"/>
</dbReference>
<dbReference type="InterPro" id="IPR004358">
    <property type="entry name" value="Sig_transdc_His_kin-like_C"/>
</dbReference>
<dbReference type="RefSeq" id="WP_147712706.1">
    <property type="nucleotide sequence ID" value="NZ_VKAD01000001.1"/>
</dbReference>
<keyword evidence="12" id="KW-1185">Reference proteome</keyword>
<dbReference type="CDD" id="cd00082">
    <property type="entry name" value="HisKA"/>
    <property type="match status" value="1"/>
</dbReference>
<dbReference type="Pfam" id="PF02518">
    <property type="entry name" value="HATPase_c"/>
    <property type="match status" value="1"/>
</dbReference>
<sequence>MNPKLEKPSAQEAKNSIHRVGRQYNQWVADQTLEDFALRFTARKARHMSIRVVGTTALGATAFLALESLAAAVTFGYGTVNAVAAILAVAIIFFITGFPISRYSAKYGLDIDLLTRGAGFGYLGSTITSLIYATFTFIFFAIEASILSSALHFLFGIPMSLAYVICALVVIPIVMRGITAISKFQVGTQALWLALQLAALVVVLVFDWREFNSWASYTPEHLPDAHRFNWLYFGAASSVLFALIAQIGEQVDYLRFMPEKTEKNKRQWWFWLVLAGPGWVFIGVAKMLLGSFLAHSALMKGVPILEAGDPTKMYQRVFEYFVYSERIALILAAVMVIISQMKINLTNAYAGSIAWSNFFSRLTHTHPGRVVWLVFNVMLALLLMELGVHKVLESILSVFAFVAVSWLCCVSADLLINKPLGLSPKHIEFRRGYLFDINPVGFVSMFVAAFVGFAFYMGWFGEPVRTLGHFATIIVCFVMVPLLAWLTKGKYYLARQPEDLSQPSCQCGVCENTFEKEDMLFCPAYQSHICSLCCSLDSRCLDQCKDTSSGFTPLLVIVPRYIRNLLLGWTGRFFAWFIVVNAAMAALLSLVYQHMTLQSQRELPYLENGLLTLFFILMIINGVVIWLFLLAHESRKNAQQESNQQTKKLMQEIQAHELTDAALQNAKELAENASAAKSRYLSGISHELRTPLQSILGYTQLLKERQDTPSTHQKSLDSIHRGGQYLSDLIEGLLDVSKIEAGKLELHQTVVNFPELVYQISEMFHMKAAAKGLPFNLNVQDVLPGWVKTDEKRLRQVLINLLSNAIKYTDKGAVDFEIRYRTQVAEFIVRDTGCGIPADQHERIFSPFERIQRDDSKSVSGTGLGLTIVKLLVEVMGGDLQLKSELNKGSEFKVSLMLPWVQGDIHELDNQESIVGYQADKKSIFIIDDDTYVREMLTDLLQPLGFDIHCAENGRDCLNRLDQLSSDLFIIDVSMPGMNGFELAKELRLQRVSQPILMLSANAQVPPENFKKQYGYSDYLIKPIRNQALLDAISFHLNISWQTTAKSLSNLQAKHSRRPIQIVDSPELAELISASEIGFKRGILEALKTLRTKALISEEQFARLSDHAESMQFNRIKEDIEVI</sequence>
<dbReference type="SMART" id="SM00387">
    <property type="entry name" value="HATPase_c"/>
    <property type="match status" value="1"/>
</dbReference>
<organism evidence="11 12">
    <name type="scientific">Reinekea thalattae</name>
    <dbReference type="NCBI Taxonomy" id="2593301"/>
    <lineage>
        <taxon>Bacteria</taxon>
        <taxon>Pseudomonadati</taxon>
        <taxon>Pseudomonadota</taxon>
        <taxon>Gammaproteobacteria</taxon>
        <taxon>Oceanospirillales</taxon>
        <taxon>Saccharospirillaceae</taxon>
        <taxon>Reinekea</taxon>
    </lineage>
</organism>
<dbReference type="PROSITE" id="PS50110">
    <property type="entry name" value="RESPONSE_REGULATORY"/>
    <property type="match status" value="1"/>
</dbReference>
<dbReference type="SMART" id="SM00448">
    <property type="entry name" value="REC"/>
    <property type="match status" value="1"/>
</dbReference>
<evidence type="ECO:0000256" key="2">
    <source>
        <dbReference type="ARBA" id="ARBA00012438"/>
    </source>
</evidence>
<dbReference type="InterPro" id="IPR036097">
    <property type="entry name" value="HisK_dim/P_sf"/>
</dbReference>
<dbReference type="InterPro" id="IPR001789">
    <property type="entry name" value="Sig_transdc_resp-reg_receiver"/>
</dbReference>
<evidence type="ECO:0000256" key="6">
    <source>
        <dbReference type="ARBA" id="ARBA00023012"/>
    </source>
</evidence>
<keyword evidence="5" id="KW-0418">Kinase</keyword>
<evidence type="ECO:0000256" key="5">
    <source>
        <dbReference type="ARBA" id="ARBA00022777"/>
    </source>
</evidence>
<dbReference type="GO" id="GO:0000155">
    <property type="term" value="F:phosphorelay sensor kinase activity"/>
    <property type="evidence" value="ECO:0007669"/>
    <property type="project" value="InterPro"/>
</dbReference>
<feature type="transmembrane region" description="Helical" evidence="8">
    <location>
        <begin position="394"/>
        <end position="416"/>
    </location>
</feature>
<keyword evidence="4" id="KW-0808">Transferase</keyword>
<feature type="transmembrane region" description="Helical" evidence="8">
    <location>
        <begin position="268"/>
        <end position="289"/>
    </location>
</feature>
<dbReference type="SUPFAM" id="SSF52172">
    <property type="entry name" value="CheY-like"/>
    <property type="match status" value="1"/>
</dbReference>
<reference evidence="11 12" key="1">
    <citation type="submission" date="2019-07" db="EMBL/GenBank/DDBJ databases">
        <title>Reinekea sp. strain SSH23 genome sequencing and assembly.</title>
        <authorList>
            <person name="Kim I."/>
        </authorList>
    </citation>
    <scope>NUCLEOTIDE SEQUENCE [LARGE SCALE GENOMIC DNA]</scope>
    <source>
        <strain evidence="11 12">SSH23</strain>
    </source>
</reference>
<protein>
    <recommendedName>
        <fullName evidence="2">histidine kinase</fullName>
        <ecNumber evidence="2">2.7.13.3</ecNumber>
    </recommendedName>
</protein>
<dbReference type="Gene3D" id="1.10.287.130">
    <property type="match status" value="1"/>
</dbReference>
<feature type="modified residue" description="4-aspartylphosphate" evidence="7">
    <location>
        <position position="972"/>
    </location>
</feature>
<dbReference type="SUPFAM" id="SSF55874">
    <property type="entry name" value="ATPase domain of HSP90 chaperone/DNA topoisomerase II/histidine kinase"/>
    <property type="match status" value="1"/>
</dbReference>
<evidence type="ECO:0000256" key="1">
    <source>
        <dbReference type="ARBA" id="ARBA00000085"/>
    </source>
</evidence>
<feature type="transmembrane region" description="Helical" evidence="8">
    <location>
        <begin position="190"/>
        <end position="208"/>
    </location>
</feature>
<feature type="transmembrane region" description="Helical" evidence="8">
    <location>
        <begin position="52"/>
        <end position="76"/>
    </location>
</feature>
<dbReference type="EMBL" id="VKAD01000001">
    <property type="protein sequence ID" value="TXR53382.1"/>
    <property type="molecule type" value="Genomic_DNA"/>
</dbReference>
<keyword evidence="8" id="KW-1133">Transmembrane helix</keyword>
<dbReference type="PANTHER" id="PTHR43047">
    <property type="entry name" value="TWO-COMPONENT HISTIDINE PROTEIN KINASE"/>
    <property type="match status" value="1"/>
</dbReference>
<proteinExistence type="predicted"/>
<evidence type="ECO:0000256" key="7">
    <source>
        <dbReference type="PROSITE-ProRule" id="PRU00169"/>
    </source>
</evidence>
<dbReference type="Gene3D" id="1.10.4160.10">
    <property type="entry name" value="Hydantoin permease"/>
    <property type="match status" value="1"/>
</dbReference>
<keyword evidence="3 7" id="KW-0597">Phosphoprotein</keyword>
<evidence type="ECO:0000259" key="10">
    <source>
        <dbReference type="PROSITE" id="PS50110"/>
    </source>
</evidence>
<evidence type="ECO:0000313" key="11">
    <source>
        <dbReference type="EMBL" id="TXR53382.1"/>
    </source>
</evidence>
<feature type="transmembrane region" description="Helical" evidence="8">
    <location>
        <begin position="320"/>
        <end position="338"/>
    </location>
</feature>
<feature type="transmembrane region" description="Helical" evidence="8">
    <location>
        <begin position="120"/>
        <end position="142"/>
    </location>
</feature>
<dbReference type="InterPro" id="IPR003661">
    <property type="entry name" value="HisK_dim/P_dom"/>
</dbReference>
<dbReference type="CDD" id="cd00156">
    <property type="entry name" value="REC"/>
    <property type="match status" value="1"/>
</dbReference>
<name>A0A5C8Z5Y8_9GAMM</name>
<dbReference type="Proteomes" id="UP000321764">
    <property type="component" value="Unassembled WGS sequence"/>
</dbReference>
<dbReference type="Pfam" id="PF00072">
    <property type="entry name" value="Response_reg"/>
    <property type="match status" value="1"/>
</dbReference>